<evidence type="ECO:0000313" key="1">
    <source>
        <dbReference type="EMBL" id="GFT24926.1"/>
    </source>
</evidence>
<name>A0A8X6NP42_NEPPI</name>
<gene>
    <name evidence="1" type="ORF">NPIL_474001</name>
</gene>
<sequence>MERSQYLTGIKCSAEMQEVKMQIRKTEANIFCLESEEASYQRKLKRPPTQTKGKKFSAFGHSTSVTCLVHDPAGKKGERRCSDIAVIFHQHGQIEDLCGLDSSRYRTPACSETESESSQ</sequence>
<dbReference type="EMBL" id="BMAW01011659">
    <property type="protein sequence ID" value="GFT24926.1"/>
    <property type="molecule type" value="Genomic_DNA"/>
</dbReference>
<keyword evidence="2" id="KW-1185">Reference proteome</keyword>
<dbReference type="AlphaFoldDB" id="A0A8X6NP42"/>
<proteinExistence type="predicted"/>
<protein>
    <submittedName>
        <fullName evidence="1">Uncharacterized protein</fullName>
    </submittedName>
</protein>
<accession>A0A8X6NP42</accession>
<evidence type="ECO:0000313" key="2">
    <source>
        <dbReference type="Proteomes" id="UP000887013"/>
    </source>
</evidence>
<dbReference type="Proteomes" id="UP000887013">
    <property type="component" value="Unassembled WGS sequence"/>
</dbReference>
<comment type="caution">
    <text evidence="1">The sequence shown here is derived from an EMBL/GenBank/DDBJ whole genome shotgun (WGS) entry which is preliminary data.</text>
</comment>
<reference evidence="1" key="1">
    <citation type="submission" date="2020-08" db="EMBL/GenBank/DDBJ databases">
        <title>Multicomponent nature underlies the extraordinary mechanical properties of spider dragline silk.</title>
        <authorList>
            <person name="Kono N."/>
            <person name="Nakamura H."/>
            <person name="Mori M."/>
            <person name="Yoshida Y."/>
            <person name="Ohtoshi R."/>
            <person name="Malay A.D."/>
            <person name="Moran D.A.P."/>
            <person name="Tomita M."/>
            <person name="Numata K."/>
            <person name="Arakawa K."/>
        </authorList>
    </citation>
    <scope>NUCLEOTIDE SEQUENCE</scope>
</reference>
<organism evidence="1 2">
    <name type="scientific">Nephila pilipes</name>
    <name type="common">Giant wood spider</name>
    <name type="synonym">Nephila maculata</name>
    <dbReference type="NCBI Taxonomy" id="299642"/>
    <lineage>
        <taxon>Eukaryota</taxon>
        <taxon>Metazoa</taxon>
        <taxon>Ecdysozoa</taxon>
        <taxon>Arthropoda</taxon>
        <taxon>Chelicerata</taxon>
        <taxon>Arachnida</taxon>
        <taxon>Araneae</taxon>
        <taxon>Araneomorphae</taxon>
        <taxon>Entelegynae</taxon>
        <taxon>Araneoidea</taxon>
        <taxon>Nephilidae</taxon>
        <taxon>Nephila</taxon>
    </lineage>
</organism>